<dbReference type="PANTHER" id="PTHR43540">
    <property type="entry name" value="PEROXYUREIDOACRYLATE/UREIDOACRYLATE AMIDOHYDROLASE-RELATED"/>
    <property type="match status" value="1"/>
</dbReference>
<evidence type="ECO:0000256" key="1">
    <source>
        <dbReference type="ARBA" id="ARBA00006336"/>
    </source>
</evidence>
<reference evidence="4 5" key="1">
    <citation type="journal article" date="2023" name="Int. J. Syst. Evol. Microbiol.">
        <title>Streptococcus sciuri sp. nov., Staphylococcus marylandisciuri sp. nov. and Staphylococcus americanisciuri sp. nov., isolated from faeces of eastern grey squirrel (Sciurus carolinensis).</title>
        <authorList>
            <person name="Volokhov D.V."/>
            <person name="Zagorodnyaya T.A."/>
            <person name="Furtak V.A."/>
            <person name="Nattanmai G."/>
            <person name="Randall L."/>
            <person name="Jose S."/>
            <person name="Gao Y."/>
            <person name="Eisenberg T."/>
            <person name="Delmonte P."/>
            <person name="Blom J."/>
            <person name="Mitchell K.K."/>
        </authorList>
    </citation>
    <scope>NUCLEOTIDE SEQUENCE [LARGE SCALE GENOMIC DNA]</scope>
    <source>
        <strain evidence="4 5">SQ8-PEA</strain>
    </source>
</reference>
<feature type="domain" description="Isochorismatase-like" evidence="3">
    <location>
        <begin position="6"/>
        <end position="181"/>
    </location>
</feature>
<organism evidence="4 5">
    <name type="scientific">Staphylococcus marylandisciuri</name>
    <dbReference type="NCBI Taxonomy" id="2981529"/>
    <lineage>
        <taxon>Bacteria</taxon>
        <taxon>Bacillati</taxon>
        <taxon>Bacillota</taxon>
        <taxon>Bacilli</taxon>
        <taxon>Bacillales</taxon>
        <taxon>Staphylococcaceae</taxon>
        <taxon>Staphylococcus</taxon>
    </lineage>
</organism>
<proteinExistence type="inferred from homology"/>
<gene>
    <name evidence="4" type="ORF">N9R04_05575</name>
</gene>
<dbReference type="RefSeq" id="WP_262855728.1">
    <property type="nucleotide sequence ID" value="NZ_JAOPKZ010000008.1"/>
</dbReference>
<dbReference type="Pfam" id="PF00857">
    <property type="entry name" value="Isochorismatase"/>
    <property type="match status" value="1"/>
</dbReference>
<evidence type="ECO:0000313" key="5">
    <source>
        <dbReference type="Proteomes" id="UP001209553"/>
    </source>
</evidence>
<dbReference type="InterPro" id="IPR050272">
    <property type="entry name" value="Isochorismatase-like_hydrls"/>
</dbReference>
<dbReference type="SUPFAM" id="SSF52499">
    <property type="entry name" value="Isochorismatase-like hydrolases"/>
    <property type="match status" value="1"/>
</dbReference>
<dbReference type="CDD" id="cd00431">
    <property type="entry name" value="cysteine_hydrolases"/>
    <property type="match status" value="1"/>
</dbReference>
<sequence length="185" mass="21249">MNNNRALIIVDYSNDFVAPDGALTCGKPGREIEQFIVNRIEEYNNSQDDIFFTMDLHYEEDTAHPENDLFPPHNIIGTSGRELYGRVNDIYQRIQYNDFVHFLDKTRYDSFSGTPLDLMLRERNIKDIEIVGVCTDICVLHTAVSAYNLNYNLTIPKRGVASFDENGHQWALNHFRNSLGAAVEQ</sequence>
<dbReference type="Gene3D" id="3.40.50.850">
    <property type="entry name" value="Isochorismatase-like"/>
    <property type="match status" value="1"/>
</dbReference>
<dbReference type="EMBL" id="JAOPKZ010000008">
    <property type="protein sequence ID" value="MCU5746189.1"/>
    <property type="molecule type" value="Genomic_DNA"/>
</dbReference>
<dbReference type="PANTHER" id="PTHR43540:SF10">
    <property type="entry name" value="ISOCHORISMATASE"/>
    <property type="match status" value="1"/>
</dbReference>
<evidence type="ECO:0000259" key="3">
    <source>
        <dbReference type="Pfam" id="PF00857"/>
    </source>
</evidence>
<accession>A0ABT2QQB7</accession>
<keyword evidence="5" id="KW-1185">Reference proteome</keyword>
<name>A0ABT2QQB7_9STAP</name>
<keyword evidence="2 4" id="KW-0378">Hydrolase</keyword>
<comment type="caution">
    <text evidence="4">The sequence shown here is derived from an EMBL/GenBank/DDBJ whole genome shotgun (WGS) entry which is preliminary data.</text>
</comment>
<protein>
    <submittedName>
        <fullName evidence="4">Cysteine hydrolase</fullName>
    </submittedName>
</protein>
<comment type="similarity">
    <text evidence="1">Belongs to the isochorismatase family.</text>
</comment>
<dbReference type="InterPro" id="IPR036380">
    <property type="entry name" value="Isochorismatase-like_sf"/>
</dbReference>
<evidence type="ECO:0000256" key="2">
    <source>
        <dbReference type="ARBA" id="ARBA00022801"/>
    </source>
</evidence>
<dbReference type="Proteomes" id="UP001209553">
    <property type="component" value="Unassembled WGS sequence"/>
</dbReference>
<dbReference type="GO" id="GO:0016787">
    <property type="term" value="F:hydrolase activity"/>
    <property type="evidence" value="ECO:0007669"/>
    <property type="project" value="UniProtKB-KW"/>
</dbReference>
<dbReference type="InterPro" id="IPR000868">
    <property type="entry name" value="Isochorismatase-like_dom"/>
</dbReference>
<evidence type="ECO:0000313" key="4">
    <source>
        <dbReference type="EMBL" id="MCU5746189.1"/>
    </source>
</evidence>